<dbReference type="PANTHER" id="PTHR34613">
    <property type="entry name" value="SLL0800 PROTEIN"/>
    <property type="match status" value="1"/>
</dbReference>
<comment type="caution">
    <text evidence="1">The sequence shown here is derived from an EMBL/GenBank/DDBJ whole genome shotgun (WGS) entry which is preliminary data.</text>
</comment>
<proteinExistence type="predicted"/>
<protein>
    <submittedName>
        <fullName evidence="1">Uncharacterized protein</fullName>
    </submittedName>
</protein>
<dbReference type="AlphaFoldDB" id="A0A7C2EI89"/>
<reference evidence="1" key="1">
    <citation type="journal article" date="2020" name="mSystems">
        <title>Genome- and Community-Level Interaction Insights into Carbon Utilization and Element Cycling Functions of Hydrothermarchaeota in Hydrothermal Sediment.</title>
        <authorList>
            <person name="Zhou Z."/>
            <person name="Liu Y."/>
            <person name="Xu W."/>
            <person name="Pan J."/>
            <person name="Luo Z.H."/>
            <person name="Li M."/>
        </authorList>
    </citation>
    <scope>NUCLEOTIDE SEQUENCE [LARGE SCALE GENOMIC DNA]</scope>
    <source>
        <strain evidence="1">SpSt-300</strain>
    </source>
</reference>
<dbReference type="EMBL" id="DSMU01000030">
    <property type="protein sequence ID" value="HEL65147.1"/>
    <property type="molecule type" value="Genomic_DNA"/>
</dbReference>
<organism evidence="1">
    <name type="scientific">Ammonifex degensii</name>
    <dbReference type="NCBI Taxonomy" id="42838"/>
    <lineage>
        <taxon>Bacteria</taxon>
        <taxon>Bacillati</taxon>
        <taxon>Bacillota</taxon>
        <taxon>Clostridia</taxon>
        <taxon>Thermoanaerobacterales</taxon>
        <taxon>Thermoanaerobacteraceae</taxon>
        <taxon>Ammonifex</taxon>
    </lineage>
</organism>
<accession>A0A7C2EI89</accession>
<sequence length="146" mass="16764">MGLIPLVPLMRHEEPPEEVLKKCSRRIEEVPAAWRPDLYLGLALLSSLRFTKELILKIIEVSKMETSPLFDGIREKWIDQGAFSSRIEDILGALEENIGYYPVNLENRLRSIQDMGTLKMLHRRAVKAKSLEEFMAVLDSAERKAN</sequence>
<evidence type="ECO:0000313" key="1">
    <source>
        <dbReference type="EMBL" id="HEL65147.1"/>
    </source>
</evidence>
<name>A0A7C2EI89_9THEO</name>
<dbReference type="PANTHER" id="PTHR34613:SF1">
    <property type="entry name" value="SLL6017 PROTEIN"/>
    <property type="match status" value="1"/>
</dbReference>
<gene>
    <name evidence="1" type="ORF">ENQ34_00485</name>
</gene>